<dbReference type="Pfam" id="PF02625">
    <property type="entry name" value="XdhC_CoxI"/>
    <property type="match status" value="1"/>
</dbReference>
<feature type="domain" description="XdhC Rossmann" evidence="2">
    <location>
        <begin position="163"/>
        <end position="304"/>
    </location>
</feature>
<evidence type="ECO:0000313" key="3">
    <source>
        <dbReference type="EMBL" id="MBP2478509.1"/>
    </source>
</evidence>
<comment type="caution">
    <text evidence="3">The sequence shown here is derived from an EMBL/GenBank/DDBJ whole genome shotgun (WGS) entry which is preliminary data.</text>
</comment>
<sequence>MLELLPELTRWHGCGRRFAVATVLSVRGSAPRPVGATMAVAEDGEVLGSISGGCVEGAVHELCQEALRTGEPSRHHFGYSDETAFAVGLTCGGELEVFIHPDPPLPPPGTTALTRVVEGPPRWLGTVLPLAAPATTTLLPAVPCGAPHPVTALAEVLPEPRRLIVFGAQDFAAALARAGSFLGYTVTVCDPRPVFATRARFPEAEVVVDWPHRYLASTRVDEHTAICVLTHDPKFDLPVLELALRLPVAYVGAMGSRRACAERLDALREKGMSEAELAGLRSPIGLDLGARTAEETAVSIVAEMIAARRGGTGRPLGVVDGAIHR</sequence>
<dbReference type="InterPro" id="IPR003777">
    <property type="entry name" value="XdhC_CoxI"/>
</dbReference>
<dbReference type="Pfam" id="PF13478">
    <property type="entry name" value="XdhC_C"/>
    <property type="match status" value="1"/>
</dbReference>
<proteinExistence type="predicted"/>
<keyword evidence="4" id="KW-1185">Reference proteome</keyword>
<reference evidence="3 4" key="1">
    <citation type="submission" date="2021-03" db="EMBL/GenBank/DDBJ databases">
        <title>Sequencing the genomes of 1000 actinobacteria strains.</title>
        <authorList>
            <person name="Klenk H.-P."/>
        </authorList>
    </citation>
    <scope>NUCLEOTIDE SEQUENCE [LARGE SCALE GENOMIC DNA]</scope>
    <source>
        <strain evidence="3 4">DSM 44580</strain>
    </source>
</reference>
<organism evidence="3 4">
    <name type="scientific">Crossiella equi</name>
    <dbReference type="NCBI Taxonomy" id="130796"/>
    <lineage>
        <taxon>Bacteria</taxon>
        <taxon>Bacillati</taxon>
        <taxon>Actinomycetota</taxon>
        <taxon>Actinomycetes</taxon>
        <taxon>Pseudonocardiales</taxon>
        <taxon>Pseudonocardiaceae</taxon>
        <taxon>Crossiella</taxon>
    </lineage>
</organism>
<dbReference type="InterPro" id="IPR027051">
    <property type="entry name" value="XdhC_Rossmann_dom"/>
</dbReference>
<dbReference type="PANTHER" id="PTHR30388">
    <property type="entry name" value="ALDEHYDE OXIDOREDUCTASE MOLYBDENUM COFACTOR ASSEMBLY PROTEIN"/>
    <property type="match status" value="1"/>
</dbReference>
<accession>A0ABS5AQL6</accession>
<evidence type="ECO:0000313" key="4">
    <source>
        <dbReference type="Proteomes" id="UP001519363"/>
    </source>
</evidence>
<name>A0ABS5AQL6_9PSEU</name>
<protein>
    <submittedName>
        <fullName evidence="3">Xanthine dehydrogenase accessory factor</fullName>
    </submittedName>
</protein>
<dbReference type="Gene3D" id="3.40.50.720">
    <property type="entry name" value="NAD(P)-binding Rossmann-like Domain"/>
    <property type="match status" value="1"/>
</dbReference>
<dbReference type="PANTHER" id="PTHR30388:SF4">
    <property type="entry name" value="MOLYBDENUM COFACTOR INSERTION CHAPERONE PAOD"/>
    <property type="match status" value="1"/>
</dbReference>
<dbReference type="InterPro" id="IPR052698">
    <property type="entry name" value="MoCofactor_Util/Proc"/>
</dbReference>
<dbReference type="RefSeq" id="WP_209707564.1">
    <property type="nucleotide sequence ID" value="NZ_JAGIOO010000001.1"/>
</dbReference>
<evidence type="ECO:0000259" key="2">
    <source>
        <dbReference type="Pfam" id="PF13478"/>
    </source>
</evidence>
<gene>
    <name evidence="3" type="ORF">JOF53_007381</name>
</gene>
<dbReference type="Proteomes" id="UP001519363">
    <property type="component" value="Unassembled WGS sequence"/>
</dbReference>
<feature type="domain" description="XdhC- CoxI" evidence="1">
    <location>
        <begin position="15"/>
        <end position="78"/>
    </location>
</feature>
<evidence type="ECO:0000259" key="1">
    <source>
        <dbReference type="Pfam" id="PF02625"/>
    </source>
</evidence>
<dbReference type="EMBL" id="JAGIOO010000001">
    <property type="protein sequence ID" value="MBP2478509.1"/>
    <property type="molecule type" value="Genomic_DNA"/>
</dbReference>